<reference evidence="1" key="2">
    <citation type="submission" date="2014-05" db="EMBL/GenBank/DDBJ databases">
        <title>The genome and life-stage specific transcriptomes of Globodera pallida elucidate key aspects of plant parasitism by a cyst nematode.</title>
        <authorList>
            <person name="Cotton J.A."/>
            <person name="Lilley C.J."/>
            <person name="Jones L.M."/>
            <person name="Kikuchi T."/>
            <person name="Reid A.J."/>
            <person name="Thorpe P."/>
            <person name="Tsai I.J."/>
            <person name="Beasley H."/>
            <person name="Blok V."/>
            <person name="Cock P.J.A."/>
            <person name="Van den Akker S.E."/>
            <person name="Holroyd N."/>
            <person name="Hunt M."/>
            <person name="Mantelin S."/>
            <person name="Naghra H."/>
            <person name="Pain A."/>
            <person name="Palomares-Rius J.E."/>
            <person name="Zarowiecki M."/>
            <person name="Berriman M."/>
            <person name="Jones J.T."/>
            <person name="Urwin P.E."/>
        </authorList>
    </citation>
    <scope>NUCLEOTIDE SEQUENCE [LARGE SCALE GENOMIC DNA]</scope>
    <source>
        <strain evidence="1">Lindley</strain>
    </source>
</reference>
<sequence length="349" mass="40243">MSENANDEEQQQQMEGIFICADVWLEVFAFLDPFELGLKMALISDRFDALVGVHFKSRKWSLGRLLICRADEGNGAQIVNEHSGEGLLIPQGPIPNKVIGFKGIRISYVDQTVIEFLRRMRPLFDSSGTNVFIGTYDQSRSWEIIWQKIWPLVTDNICCLLLHSFQLDRLRQFSPAILPNCANLRSIQLFEPLLEFPDEANADAASRQAVAKWLLTPRGDGLPKMFYCRRYSAEIDGLIGSFRNASEPVNFIIRLRPSFFGIEPLFELENNLTRERLTLRQMDNEFWLLVRCPIGREEDKWAVWEKEAIEWKWNNSHWNCISINFDDRDIGDGMVEAKAGPSEPKKPKK</sequence>
<reference evidence="1" key="1">
    <citation type="submission" date="2013-12" db="EMBL/GenBank/DDBJ databases">
        <authorList>
            <person name="Aslett M."/>
        </authorList>
    </citation>
    <scope>NUCLEOTIDE SEQUENCE [LARGE SCALE GENOMIC DNA]</scope>
    <source>
        <strain evidence="1">Lindley</strain>
    </source>
</reference>
<evidence type="ECO:0000313" key="1">
    <source>
        <dbReference type="Proteomes" id="UP000050741"/>
    </source>
</evidence>
<organism evidence="1 2">
    <name type="scientific">Globodera pallida</name>
    <name type="common">Potato cyst nematode worm</name>
    <name type="synonym">Heterodera pallida</name>
    <dbReference type="NCBI Taxonomy" id="36090"/>
    <lineage>
        <taxon>Eukaryota</taxon>
        <taxon>Metazoa</taxon>
        <taxon>Ecdysozoa</taxon>
        <taxon>Nematoda</taxon>
        <taxon>Chromadorea</taxon>
        <taxon>Rhabditida</taxon>
        <taxon>Tylenchina</taxon>
        <taxon>Tylenchomorpha</taxon>
        <taxon>Tylenchoidea</taxon>
        <taxon>Heteroderidae</taxon>
        <taxon>Heteroderinae</taxon>
        <taxon>Globodera</taxon>
    </lineage>
</organism>
<evidence type="ECO:0000313" key="2">
    <source>
        <dbReference type="WBParaSite" id="GPLIN_001290600"/>
    </source>
</evidence>
<dbReference type="Proteomes" id="UP000050741">
    <property type="component" value="Unassembled WGS sequence"/>
</dbReference>
<keyword evidence="1" id="KW-1185">Reference proteome</keyword>
<dbReference type="WBParaSite" id="GPLIN_001290600">
    <property type="protein sequence ID" value="GPLIN_001290600"/>
    <property type="gene ID" value="GPLIN_001290600"/>
</dbReference>
<reference evidence="2" key="3">
    <citation type="submission" date="2016-06" db="UniProtKB">
        <authorList>
            <consortium name="WormBaseParasite"/>
        </authorList>
    </citation>
    <scope>IDENTIFICATION</scope>
</reference>
<dbReference type="AlphaFoldDB" id="A0A183CJ50"/>
<proteinExistence type="predicted"/>
<protein>
    <submittedName>
        <fullName evidence="2">F-box domain-containing protein</fullName>
    </submittedName>
</protein>
<name>A0A183CJ50_GLOPA</name>
<accession>A0A183CJ50</accession>